<dbReference type="PANTHER" id="PTHR34857">
    <property type="entry name" value="SLL0384 PROTEIN"/>
    <property type="match status" value="1"/>
</dbReference>
<dbReference type="GeneID" id="78359010"/>
<sequence>MNAFSFGSYYPGESPLHRLDPRAKLLLGCAFIVVALCARNVAALGAVAVFVAAFYLASRIPLGYAARSLAPLLFIVVVASLLNLFVNQEGAVLVEWAFIRITAGGVGACLFIAARLVLILLGMSLITMTTPTLDLTEALEKLLSPFARFGLPAHELGMIMGIALRFLPQFATELVTVYHAQISRGAGLDGSPVRGMRMLSSLLIPLFTSAFRHAETLSAAMDARCYHGGEGRTRLHPLKLSARDGVAAGVLAVLAVCVGLADALL</sequence>
<dbReference type="Pfam" id="PF02361">
    <property type="entry name" value="CbiQ"/>
    <property type="match status" value="1"/>
</dbReference>
<evidence type="ECO:0000256" key="1">
    <source>
        <dbReference type="ARBA" id="ARBA00004141"/>
    </source>
</evidence>
<feature type="transmembrane region" description="Helical" evidence="6">
    <location>
        <begin position="69"/>
        <end position="86"/>
    </location>
</feature>
<evidence type="ECO:0000313" key="7">
    <source>
        <dbReference type="EMBL" id="RDB66479.1"/>
    </source>
</evidence>
<feature type="transmembrane region" description="Helical" evidence="6">
    <location>
        <begin position="245"/>
        <end position="264"/>
    </location>
</feature>
<dbReference type="PANTHER" id="PTHR34857:SF2">
    <property type="entry name" value="SLL0384 PROTEIN"/>
    <property type="match status" value="1"/>
</dbReference>
<organism evidence="7 8">
    <name type="scientific">Gordonibacter pamelaeae</name>
    <dbReference type="NCBI Taxonomy" id="471189"/>
    <lineage>
        <taxon>Bacteria</taxon>
        <taxon>Bacillati</taxon>
        <taxon>Actinomycetota</taxon>
        <taxon>Coriobacteriia</taxon>
        <taxon>Eggerthellales</taxon>
        <taxon>Eggerthellaceae</taxon>
        <taxon>Gordonibacter</taxon>
    </lineage>
</organism>
<evidence type="ECO:0000256" key="4">
    <source>
        <dbReference type="ARBA" id="ARBA00022989"/>
    </source>
</evidence>
<keyword evidence="2" id="KW-1003">Cell membrane</keyword>
<dbReference type="InterPro" id="IPR051611">
    <property type="entry name" value="ECF_transporter_component"/>
</dbReference>
<keyword evidence="8" id="KW-1185">Reference proteome</keyword>
<evidence type="ECO:0000256" key="2">
    <source>
        <dbReference type="ARBA" id="ARBA00022475"/>
    </source>
</evidence>
<comment type="caution">
    <text evidence="7">The sequence shown here is derived from an EMBL/GenBank/DDBJ whole genome shotgun (WGS) entry which is preliminary data.</text>
</comment>
<feature type="transmembrane region" description="Helical" evidence="6">
    <location>
        <begin position="98"/>
        <end position="121"/>
    </location>
</feature>
<dbReference type="EMBL" id="PPTS01000002">
    <property type="protein sequence ID" value="RDB66479.1"/>
    <property type="molecule type" value="Genomic_DNA"/>
</dbReference>
<comment type="subcellular location">
    <subcellularLocation>
        <location evidence="1">Membrane</location>
        <topology evidence="1">Multi-pass membrane protein</topology>
    </subcellularLocation>
</comment>
<gene>
    <name evidence="7" type="ORF">C1877_04695</name>
</gene>
<proteinExistence type="predicted"/>
<keyword evidence="4 6" id="KW-1133">Transmembrane helix</keyword>
<feature type="transmembrane region" description="Helical" evidence="6">
    <location>
        <begin position="25"/>
        <end position="57"/>
    </location>
</feature>
<evidence type="ECO:0000256" key="5">
    <source>
        <dbReference type="ARBA" id="ARBA00023136"/>
    </source>
</evidence>
<dbReference type="InterPro" id="IPR003339">
    <property type="entry name" value="ABC/ECF_trnsptr_transmembrane"/>
</dbReference>
<dbReference type="OrthoDB" id="92887at2"/>
<evidence type="ECO:0000256" key="3">
    <source>
        <dbReference type="ARBA" id="ARBA00022692"/>
    </source>
</evidence>
<name>A0A369M6I9_9ACTN</name>
<dbReference type="AlphaFoldDB" id="A0A369M6I9"/>
<dbReference type="GO" id="GO:0005886">
    <property type="term" value="C:plasma membrane"/>
    <property type="evidence" value="ECO:0007669"/>
    <property type="project" value="UniProtKB-ARBA"/>
</dbReference>
<evidence type="ECO:0000313" key="8">
    <source>
        <dbReference type="Proteomes" id="UP000254000"/>
    </source>
</evidence>
<protein>
    <submittedName>
        <fullName evidence="7">Energy-coupling factor transporter transmembrane protein EcfT</fullName>
    </submittedName>
</protein>
<dbReference type="Proteomes" id="UP000254000">
    <property type="component" value="Unassembled WGS sequence"/>
</dbReference>
<keyword evidence="3 6" id="KW-0812">Transmembrane</keyword>
<keyword evidence="5 6" id="KW-0472">Membrane</keyword>
<evidence type="ECO:0000256" key="6">
    <source>
        <dbReference type="SAM" id="Phobius"/>
    </source>
</evidence>
<dbReference type="RefSeq" id="WP_114568507.1">
    <property type="nucleotide sequence ID" value="NZ_CABMMS010000002.1"/>
</dbReference>
<dbReference type="CDD" id="cd16914">
    <property type="entry name" value="EcfT"/>
    <property type="match status" value="1"/>
</dbReference>
<reference evidence="7 8" key="1">
    <citation type="journal article" date="2018" name="Elife">
        <title>Discovery and characterization of a prevalent human gut bacterial enzyme sufficient for the inactivation of a family of plant toxins.</title>
        <authorList>
            <person name="Koppel N."/>
            <person name="Bisanz J.E."/>
            <person name="Pandelia M.E."/>
            <person name="Turnbaugh P.J."/>
            <person name="Balskus E.P."/>
        </authorList>
    </citation>
    <scope>NUCLEOTIDE SEQUENCE [LARGE SCALE GENOMIC DNA]</scope>
    <source>
        <strain evidence="7 8">3C</strain>
    </source>
</reference>
<accession>A0A369M6I9</accession>